<keyword evidence="7" id="KW-0547">Nucleotide-binding</keyword>
<evidence type="ECO:0000256" key="9">
    <source>
        <dbReference type="ARBA" id="ARBA00022840"/>
    </source>
</evidence>
<dbReference type="InterPro" id="IPR004358">
    <property type="entry name" value="Sig_transdc_His_kin-like_C"/>
</dbReference>
<dbReference type="PRINTS" id="PR00344">
    <property type="entry name" value="BCTRLSENSOR"/>
</dbReference>
<evidence type="ECO:0000256" key="6">
    <source>
        <dbReference type="ARBA" id="ARBA00022692"/>
    </source>
</evidence>
<evidence type="ECO:0000256" key="12">
    <source>
        <dbReference type="ARBA" id="ARBA00023136"/>
    </source>
</evidence>
<evidence type="ECO:0000256" key="1">
    <source>
        <dbReference type="ARBA" id="ARBA00000085"/>
    </source>
</evidence>
<protein>
    <recommendedName>
        <fullName evidence="3">histidine kinase</fullName>
        <ecNumber evidence="3">2.7.13.3</ecNumber>
    </recommendedName>
</protein>
<keyword evidence="10 13" id="KW-1133">Transmembrane helix</keyword>
<keyword evidence="4" id="KW-1003">Cell membrane</keyword>
<keyword evidence="9" id="KW-0067">ATP-binding</keyword>
<name>A0A7X2Z779_9BACL</name>
<organism evidence="15 16">
    <name type="scientific">Paenibacillus woosongensis</name>
    <dbReference type="NCBI Taxonomy" id="307580"/>
    <lineage>
        <taxon>Bacteria</taxon>
        <taxon>Bacillati</taxon>
        <taxon>Bacillota</taxon>
        <taxon>Bacilli</taxon>
        <taxon>Bacillales</taxon>
        <taxon>Paenibacillaceae</taxon>
        <taxon>Paenibacillus</taxon>
    </lineage>
</organism>
<dbReference type="InterPro" id="IPR005467">
    <property type="entry name" value="His_kinase_dom"/>
</dbReference>
<dbReference type="RefSeq" id="WP_330163606.1">
    <property type="nucleotide sequence ID" value="NZ_WNZW01000019.1"/>
</dbReference>
<evidence type="ECO:0000256" key="7">
    <source>
        <dbReference type="ARBA" id="ARBA00022741"/>
    </source>
</evidence>
<gene>
    <name evidence="15" type="ORF">GNP95_24270</name>
</gene>
<dbReference type="InterPro" id="IPR036890">
    <property type="entry name" value="HATPase_C_sf"/>
</dbReference>
<dbReference type="PANTHER" id="PTHR45453:SF2">
    <property type="entry name" value="HISTIDINE KINASE"/>
    <property type="match status" value="1"/>
</dbReference>
<proteinExistence type="predicted"/>
<accession>A0A7X2Z779</accession>
<dbReference type="GO" id="GO:0005524">
    <property type="term" value="F:ATP binding"/>
    <property type="evidence" value="ECO:0007669"/>
    <property type="project" value="UniProtKB-KW"/>
</dbReference>
<dbReference type="Proteomes" id="UP000447876">
    <property type="component" value="Unassembled WGS sequence"/>
</dbReference>
<dbReference type="Gene3D" id="3.30.565.10">
    <property type="entry name" value="Histidine kinase-like ATPase, C-terminal domain"/>
    <property type="match status" value="1"/>
</dbReference>
<dbReference type="GO" id="GO:0004721">
    <property type="term" value="F:phosphoprotein phosphatase activity"/>
    <property type="evidence" value="ECO:0007669"/>
    <property type="project" value="TreeGrafter"/>
</dbReference>
<reference evidence="15 16" key="1">
    <citation type="submission" date="2019-11" db="EMBL/GenBank/DDBJ databases">
        <title>Draft genome sequences of five Paenibacillus species of dairy origin.</title>
        <authorList>
            <person name="Olajide A.M."/>
            <person name="Chen S."/>
            <person name="Lapointe G."/>
        </authorList>
    </citation>
    <scope>NUCLEOTIDE SEQUENCE [LARGE SCALE GENOMIC DNA]</scope>
    <source>
        <strain evidence="15 16">12CR55</strain>
    </source>
</reference>
<comment type="catalytic activity">
    <reaction evidence="1">
        <text>ATP + protein L-histidine = ADP + protein N-phospho-L-histidine.</text>
        <dbReference type="EC" id="2.7.13.3"/>
    </reaction>
</comment>
<evidence type="ECO:0000313" key="15">
    <source>
        <dbReference type="EMBL" id="MUG48064.1"/>
    </source>
</evidence>
<keyword evidence="6 13" id="KW-0812">Transmembrane</keyword>
<comment type="subcellular location">
    <subcellularLocation>
        <location evidence="2">Cell membrane</location>
        <topology evidence="2">Multi-pass membrane protein</topology>
    </subcellularLocation>
</comment>
<evidence type="ECO:0000256" key="8">
    <source>
        <dbReference type="ARBA" id="ARBA00022777"/>
    </source>
</evidence>
<feature type="transmembrane region" description="Helical" evidence="13">
    <location>
        <begin position="37"/>
        <end position="55"/>
    </location>
</feature>
<evidence type="ECO:0000256" key="13">
    <source>
        <dbReference type="SAM" id="Phobius"/>
    </source>
</evidence>
<keyword evidence="11" id="KW-0902">Two-component regulatory system</keyword>
<dbReference type="PANTHER" id="PTHR45453">
    <property type="entry name" value="PHOSPHATE REGULON SENSOR PROTEIN PHOR"/>
    <property type="match status" value="1"/>
</dbReference>
<dbReference type="PROSITE" id="PS50109">
    <property type="entry name" value="HIS_KIN"/>
    <property type="match status" value="1"/>
</dbReference>
<dbReference type="GO" id="GO:0000155">
    <property type="term" value="F:phosphorelay sensor kinase activity"/>
    <property type="evidence" value="ECO:0007669"/>
    <property type="project" value="TreeGrafter"/>
</dbReference>
<evidence type="ECO:0000313" key="16">
    <source>
        <dbReference type="Proteomes" id="UP000447876"/>
    </source>
</evidence>
<keyword evidence="5" id="KW-0808">Transferase</keyword>
<dbReference type="SUPFAM" id="SSF55874">
    <property type="entry name" value="ATPase domain of HSP90 chaperone/DNA topoisomerase II/histidine kinase"/>
    <property type="match status" value="1"/>
</dbReference>
<evidence type="ECO:0000256" key="2">
    <source>
        <dbReference type="ARBA" id="ARBA00004651"/>
    </source>
</evidence>
<evidence type="ECO:0000256" key="4">
    <source>
        <dbReference type="ARBA" id="ARBA00022475"/>
    </source>
</evidence>
<evidence type="ECO:0000256" key="5">
    <source>
        <dbReference type="ARBA" id="ARBA00022679"/>
    </source>
</evidence>
<sequence>MIRKFLIERRSWILLVIVLQLLTLSVAYLDADIPMDSLLYIVFLSTMIFVIFLVVRYHQETRFYKNLEQWEPHLDVTGLAEGRRPFETATRTLLLQQTERLRQEAAYNRTALEEEKDYLLSWIHEVKTPLSAMHLMLERLEEEPLKTQLTYEWLRIHLLLDQQLHQKRMPSMENDLYVEEIDLKALLFTEIRTLRSWCMQKGIGFDVDLEMTWILSDAKWLAFILRQLLTNAVKYSEAGDISVNSRTRGDLTVLEVQDHGRGIDPRDLPRIFDKGFTSTTKHHEDKATGMGLYLANKAAQALHIRIEAESRPGVGTTMRLVFPQRNAFVQIQGE</sequence>
<evidence type="ECO:0000256" key="11">
    <source>
        <dbReference type="ARBA" id="ARBA00023012"/>
    </source>
</evidence>
<dbReference type="InterPro" id="IPR050351">
    <property type="entry name" value="BphY/WalK/GraS-like"/>
</dbReference>
<dbReference type="EMBL" id="WNZW01000019">
    <property type="protein sequence ID" value="MUG48064.1"/>
    <property type="molecule type" value="Genomic_DNA"/>
</dbReference>
<feature type="domain" description="Histidine kinase" evidence="14">
    <location>
        <begin position="121"/>
        <end position="326"/>
    </location>
</feature>
<feature type="transmembrane region" description="Helical" evidence="13">
    <location>
        <begin position="12"/>
        <end position="31"/>
    </location>
</feature>
<keyword evidence="12 13" id="KW-0472">Membrane</keyword>
<comment type="caution">
    <text evidence="15">The sequence shown here is derived from an EMBL/GenBank/DDBJ whole genome shotgun (WGS) entry which is preliminary data.</text>
</comment>
<evidence type="ECO:0000259" key="14">
    <source>
        <dbReference type="PROSITE" id="PS50109"/>
    </source>
</evidence>
<dbReference type="EC" id="2.7.13.3" evidence="3"/>
<dbReference type="GO" id="GO:0005886">
    <property type="term" value="C:plasma membrane"/>
    <property type="evidence" value="ECO:0007669"/>
    <property type="project" value="UniProtKB-SubCell"/>
</dbReference>
<dbReference type="Pfam" id="PF02518">
    <property type="entry name" value="HATPase_c"/>
    <property type="match status" value="1"/>
</dbReference>
<evidence type="ECO:0000256" key="10">
    <source>
        <dbReference type="ARBA" id="ARBA00022989"/>
    </source>
</evidence>
<dbReference type="InterPro" id="IPR003594">
    <property type="entry name" value="HATPase_dom"/>
</dbReference>
<dbReference type="GO" id="GO:0016036">
    <property type="term" value="P:cellular response to phosphate starvation"/>
    <property type="evidence" value="ECO:0007669"/>
    <property type="project" value="TreeGrafter"/>
</dbReference>
<dbReference type="AlphaFoldDB" id="A0A7X2Z779"/>
<keyword evidence="8 15" id="KW-0418">Kinase</keyword>
<evidence type="ECO:0000256" key="3">
    <source>
        <dbReference type="ARBA" id="ARBA00012438"/>
    </source>
</evidence>
<dbReference type="SMART" id="SM00387">
    <property type="entry name" value="HATPase_c"/>
    <property type="match status" value="1"/>
</dbReference>